<feature type="domain" description="GBD/FH3" evidence="4">
    <location>
        <begin position="60"/>
        <end position="470"/>
    </location>
</feature>
<dbReference type="Pfam" id="PF18382">
    <property type="entry name" value="Formin_GBD_N"/>
    <property type="match status" value="1"/>
</dbReference>
<proteinExistence type="predicted"/>
<evidence type="ECO:0000313" key="7">
    <source>
        <dbReference type="Proteomes" id="UP000605970"/>
    </source>
</evidence>
<feature type="domain" description="FH2" evidence="5">
    <location>
        <begin position="721"/>
        <end position="869"/>
    </location>
</feature>
<dbReference type="InterPro" id="IPR041387">
    <property type="entry name" value="FHOD1_GBD_N"/>
</dbReference>
<sequence>MTSIQNGTSSPDSQEQIKCGIQFVNDIDPFRYSSSTNAGLHREPIKPIQCNLQLHRSISEQLPELIRLIRAPHKSGDCCLQVQSIGLKGGDEFASYLDSELTLSEQIEELEMLQNEPITTTLLLRQQPSLRVKAIIDKLLYTSGREQRGALFTLKSLFQEDKELVHAFVQNGGLEALVKLGRGTDQNHQNHILRALGQLMLYVDGMNGVISHNDTICWLYELLDSPLYDKQKIQTLSTPVISWYRLVVKTALKLLLVFVEYTEPNSLLFLAAISKVERIKNQPDWYSLMKILKDDQASDHETLIFGMTVINKTLHGVPDQDTYFDAIEALESQGMNDTLILLCKLNNGQLTQQCTLYEQELKREDAAIESDTSSLSGGGQNGGGINHNNVVKMRVNGNSVATDRRNQMRKKQLEHEEIMLKQQQQNAKKLFNKIEEQQKIQEIPKQQQKQQQQLINGLTIQKQQQQQQEPSKQRLEMNATLDEMADKFQQSLNIEAKKQQNISKPEKLELEKENIDEPSSPEEVKPPPPPPMKAPPPMIPTNIFSPTEQKSMDFPEPPPVKELTPPPPEPSKPKKVIIADDDDNSGGGGGFAAMLQRRAKKMESGSTLRKLIEPKASESEQKWKEAGERLKEKPMIINDLDFSEFISDFEQDPLILTKMAQMAQDRGLLPGGGIAPPPPPPPGGAPPPPPPLMSGGGIPPPPPMGNSLHASGNRLLREPSPGPSSSSKNSLLKLHWKEAQHEAPPVPVLKRKGTFWSKVSVQPTQIDTTKLARLFEQKPKEVIVKKTGTESKPQMLQILSVKRSQAINIGLTKLPPVNVIPTAIRKFDATVLNKEGIEKILSTMMPSLEEVERIREAQIEQPETPLGQG</sequence>
<feature type="compositionally biased region" description="Pro residues" evidence="3">
    <location>
        <begin position="555"/>
        <end position="570"/>
    </location>
</feature>
<feature type="compositionally biased region" description="Gly residues" evidence="3">
    <location>
        <begin position="376"/>
        <end position="385"/>
    </location>
</feature>
<evidence type="ECO:0000256" key="2">
    <source>
        <dbReference type="SAM" id="Coils"/>
    </source>
</evidence>
<dbReference type="InterPro" id="IPR042201">
    <property type="entry name" value="FH2_Formin_sf"/>
</dbReference>
<dbReference type="InterPro" id="IPR056771">
    <property type="entry name" value="FH3_FHOD1-3-like"/>
</dbReference>
<dbReference type="PANTHER" id="PTHR45920:SF4">
    <property type="entry name" value="FORMIN HOMOLOGY 2 DOMAIN CONTAINING, ISOFORM I"/>
    <property type="match status" value="1"/>
</dbReference>
<dbReference type="SUPFAM" id="SSF48371">
    <property type="entry name" value="ARM repeat"/>
    <property type="match status" value="1"/>
</dbReference>
<feature type="region of interest" description="Disordered" evidence="3">
    <location>
        <begin position="496"/>
        <end position="627"/>
    </location>
</feature>
<dbReference type="InterPro" id="IPR011989">
    <property type="entry name" value="ARM-like"/>
</dbReference>
<name>A0A8S9ZE52_9BILA</name>
<dbReference type="EMBL" id="JABEBT010000133">
    <property type="protein sequence ID" value="KAF7629979.1"/>
    <property type="molecule type" value="Genomic_DNA"/>
</dbReference>
<feature type="compositionally biased region" description="Pro residues" evidence="3">
    <location>
        <begin position="526"/>
        <end position="539"/>
    </location>
</feature>
<dbReference type="GO" id="GO:0030866">
    <property type="term" value="P:cortical actin cytoskeleton organization"/>
    <property type="evidence" value="ECO:0007669"/>
    <property type="project" value="TreeGrafter"/>
</dbReference>
<keyword evidence="7" id="KW-1185">Reference proteome</keyword>
<evidence type="ECO:0000313" key="6">
    <source>
        <dbReference type="EMBL" id="KAF7629979.1"/>
    </source>
</evidence>
<organism evidence="6 7">
    <name type="scientific">Meloidogyne graminicola</name>
    <dbReference type="NCBI Taxonomy" id="189291"/>
    <lineage>
        <taxon>Eukaryota</taxon>
        <taxon>Metazoa</taxon>
        <taxon>Ecdysozoa</taxon>
        <taxon>Nematoda</taxon>
        <taxon>Chromadorea</taxon>
        <taxon>Rhabditida</taxon>
        <taxon>Tylenchina</taxon>
        <taxon>Tylenchomorpha</taxon>
        <taxon>Tylenchoidea</taxon>
        <taxon>Meloidogynidae</taxon>
        <taxon>Meloidogyninae</taxon>
        <taxon>Meloidogyne</taxon>
    </lineage>
</organism>
<dbReference type="InterPro" id="IPR014768">
    <property type="entry name" value="GBD/FH3_dom"/>
</dbReference>
<dbReference type="Gene3D" id="1.20.58.2220">
    <property type="entry name" value="Formin, FH2 domain"/>
    <property type="match status" value="1"/>
</dbReference>
<dbReference type="Gene3D" id="1.25.10.10">
    <property type="entry name" value="Leucine-rich Repeat Variant"/>
    <property type="match status" value="1"/>
</dbReference>
<dbReference type="OrthoDB" id="9806920at2759"/>
<feature type="compositionally biased region" description="Basic and acidic residues" evidence="3">
    <location>
        <begin position="504"/>
        <end position="515"/>
    </location>
</feature>
<dbReference type="GO" id="GO:0005737">
    <property type="term" value="C:cytoplasm"/>
    <property type="evidence" value="ECO:0007669"/>
    <property type="project" value="TreeGrafter"/>
</dbReference>
<dbReference type="Pfam" id="PF24959">
    <property type="entry name" value="FH3_FHOD1-3"/>
    <property type="match status" value="2"/>
</dbReference>
<protein>
    <recommendedName>
        <fullName evidence="8">GBD/FH3 domain-containing protein</fullName>
    </recommendedName>
</protein>
<reference evidence="6" key="1">
    <citation type="journal article" date="2020" name="Ecol. Evol.">
        <title>Genome structure and content of the rice root-knot nematode (Meloidogyne graminicola).</title>
        <authorList>
            <person name="Phan N.T."/>
            <person name="Danchin E.G.J."/>
            <person name="Klopp C."/>
            <person name="Perfus-Barbeoch L."/>
            <person name="Kozlowski D.K."/>
            <person name="Koutsovoulos G.D."/>
            <person name="Lopez-Roques C."/>
            <person name="Bouchez O."/>
            <person name="Zahm M."/>
            <person name="Besnard G."/>
            <person name="Bellafiore S."/>
        </authorList>
    </citation>
    <scope>NUCLEOTIDE SEQUENCE</scope>
    <source>
        <strain evidence="6">VN-18</strain>
    </source>
</reference>
<evidence type="ECO:0000256" key="1">
    <source>
        <dbReference type="ARBA" id="ARBA00023203"/>
    </source>
</evidence>
<keyword evidence="1" id="KW-0009">Actin-binding</keyword>
<dbReference type="SUPFAM" id="SSF101447">
    <property type="entry name" value="Formin homology 2 domain (FH2 domain)"/>
    <property type="match status" value="1"/>
</dbReference>
<feature type="region of interest" description="Disordered" evidence="3">
    <location>
        <begin position="658"/>
        <end position="730"/>
    </location>
</feature>
<evidence type="ECO:0000256" key="3">
    <source>
        <dbReference type="SAM" id="MobiDB-lite"/>
    </source>
</evidence>
<dbReference type="PANTHER" id="PTHR45920">
    <property type="entry name" value="FORMIN HOMOLOGY 2 DOMAIN CONTAINING, ISOFORM I"/>
    <property type="match status" value="1"/>
</dbReference>
<dbReference type="PROSITE" id="PS51232">
    <property type="entry name" value="GBD_FH3"/>
    <property type="match status" value="1"/>
</dbReference>
<feature type="compositionally biased region" description="Basic and acidic residues" evidence="3">
    <location>
        <begin position="610"/>
        <end position="627"/>
    </location>
</feature>
<dbReference type="Proteomes" id="UP000605970">
    <property type="component" value="Unassembled WGS sequence"/>
</dbReference>
<accession>A0A8S9ZE52</accession>
<dbReference type="GO" id="GO:0051015">
    <property type="term" value="F:actin filament binding"/>
    <property type="evidence" value="ECO:0007669"/>
    <property type="project" value="TreeGrafter"/>
</dbReference>
<evidence type="ECO:0000259" key="4">
    <source>
        <dbReference type="PROSITE" id="PS51232"/>
    </source>
</evidence>
<dbReference type="InterPro" id="IPR016024">
    <property type="entry name" value="ARM-type_fold"/>
</dbReference>
<comment type="caution">
    <text evidence="6">The sequence shown here is derived from an EMBL/GenBank/DDBJ whole genome shotgun (WGS) entry which is preliminary data.</text>
</comment>
<dbReference type="AlphaFoldDB" id="A0A8S9ZE52"/>
<keyword evidence="2" id="KW-0175">Coiled coil</keyword>
<feature type="coiled-coil region" evidence="2">
    <location>
        <begin position="413"/>
        <end position="440"/>
    </location>
</feature>
<feature type="region of interest" description="Disordered" evidence="3">
    <location>
        <begin position="367"/>
        <end position="389"/>
    </location>
</feature>
<gene>
    <name evidence="6" type="ORF">Mgra_00009008</name>
</gene>
<dbReference type="InterPro" id="IPR015425">
    <property type="entry name" value="FH2_Formin"/>
</dbReference>
<dbReference type="PROSITE" id="PS51444">
    <property type="entry name" value="FH2"/>
    <property type="match status" value="1"/>
</dbReference>
<evidence type="ECO:0008006" key="8">
    <source>
        <dbReference type="Google" id="ProtNLM"/>
    </source>
</evidence>
<dbReference type="GO" id="GO:0005856">
    <property type="term" value="C:cytoskeleton"/>
    <property type="evidence" value="ECO:0007669"/>
    <property type="project" value="TreeGrafter"/>
</dbReference>
<evidence type="ECO:0000259" key="5">
    <source>
        <dbReference type="PROSITE" id="PS51444"/>
    </source>
</evidence>
<feature type="compositionally biased region" description="Pro residues" evidence="3">
    <location>
        <begin position="675"/>
        <end position="704"/>
    </location>
</feature>